<sequence>MATADDFKLIRDIHSTGGRRQVFGSREQKPFEDLVDLGWLKRSSVDSRATHYQITERGTSAALRS</sequence>
<gene>
    <name evidence="1" type="ordered locus">RPA3401</name>
    <name evidence="2" type="ORF">TX73_017585</name>
</gene>
<reference evidence="2" key="1">
    <citation type="submission" date="2003-07" db="EMBL/GenBank/DDBJ databases">
        <authorList>
            <consortium name="Rhodopseudomonas genome consortium"/>
            <person name="Larimer F."/>
            <person name="Harwood C."/>
        </authorList>
    </citation>
    <scope>NUCLEOTIDE SEQUENCE</scope>
    <source>
        <strain evidence="2">CGA009</strain>
    </source>
</reference>
<dbReference type="InterPro" id="IPR036388">
    <property type="entry name" value="WH-like_DNA-bd_sf"/>
</dbReference>
<reference evidence="2" key="4">
    <citation type="submission" date="2022-12" db="EMBL/GenBank/DDBJ databases">
        <title>Complete genome sequence of Rhodopseudomonas palustris CGA0092 and corrections to the R. palustris CGA009 genome sequence.</title>
        <authorList>
            <person name="Mazny B.R."/>
            <person name="Sheff O.F."/>
            <person name="LaSarre B."/>
            <person name="McKinlay A."/>
            <person name="McKinlay J.B."/>
        </authorList>
    </citation>
    <scope>NUCLEOTIDE SEQUENCE</scope>
    <source>
        <strain evidence="2">CGA009</strain>
    </source>
</reference>
<dbReference type="STRING" id="258594.RPA3401"/>
<evidence type="ECO:0007829" key="4">
    <source>
        <dbReference type="PDB" id="2JTV"/>
    </source>
</evidence>
<evidence type="ECO:0000313" key="2">
    <source>
        <dbReference type="EMBL" id="WCL93568.1"/>
    </source>
</evidence>
<dbReference type="GeneID" id="66894491"/>
<accession>Q6N4D8</accession>
<protein>
    <submittedName>
        <fullName evidence="2">TenA/THI-4 family protein</fullName>
    </submittedName>
</protein>
<name>Q6N4D8_RHOPA</name>
<dbReference type="SMR" id="Q6N4D8"/>
<dbReference type="AlphaFoldDB" id="Q6N4D8"/>
<keyword evidence="4" id="KW-0002">3D-structure</keyword>
<reference evidence="1 3" key="2">
    <citation type="journal article" date="2004" name="Nat. Biotechnol.">
        <title>Complete genome sequence of the metabolically versatile photosynthetic bacterium Rhodopseudomonas palustris.</title>
        <authorList>
            <person name="Larimer F.W."/>
            <person name="Chain P."/>
            <person name="Hauser L."/>
            <person name="Lamerdin J."/>
            <person name="Malfatti S."/>
            <person name="Do L."/>
            <person name="Land M.L."/>
            <person name="Pelletier D.A."/>
            <person name="Beatty J.T."/>
            <person name="Lang A.S."/>
            <person name="Tabita F.R."/>
            <person name="Gibson J.L."/>
            <person name="Hanson T.E."/>
            <person name="Bobst C."/>
            <person name="Torres J.L."/>
            <person name="Peres C."/>
            <person name="Harrison F.H."/>
            <person name="Gibson J."/>
            <person name="Harwood C.S."/>
        </authorList>
    </citation>
    <scope>NUCLEOTIDE SEQUENCE [LARGE SCALE GENOMIC DNA]</scope>
    <source>
        <strain evidence="3">ATCC BAA-98 / CGA009</strain>
        <strain evidence="1">CGA009</strain>
    </source>
</reference>
<evidence type="ECO:0000313" key="1">
    <source>
        <dbReference type="EMBL" id="CAE28842.1"/>
    </source>
</evidence>
<organism evidence="1">
    <name type="scientific">Rhodopseudomonas palustris (strain ATCC BAA-98 / CGA009)</name>
    <dbReference type="NCBI Taxonomy" id="258594"/>
    <lineage>
        <taxon>Bacteria</taxon>
        <taxon>Pseudomonadati</taxon>
        <taxon>Pseudomonadota</taxon>
        <taxon>Alphaproteobacteria</taxon>
        <taxon>Hyphomicrobiales</taxon>
        <taxon>Nitrobacteraceae</taxon>
        <taxon>Rhodopseudomonas</taxon>
    </lineage>
</organism>
<dbReference type="KEGG" id="rpa:TX73_017585"/>
<evidence type="ECO:0000313" key="3">
    <source>
        <dbReference type="Proteomes" id="UP000001426"/>
    </source>
</evidence>
<dbReference type="PDBsum" id="2JTV"/>
<dbReference type="Gene3D" id="1.10.10.10">
    <property type="entry name" value="Winged helix-like DNA-binding domain superfamily/Winged helix DNA-binding domain"/>
    <property type="match status" value="1"/>
</dbReference>
<dbReference type="Pfam" id="PF21441">
    <property type="entry name" value="DUF3860-like"/>
    <property type="match status" value="1"/>
</dbReference>
<dbReference type="EMBL" id="BX572604">
    <property type="protein sequence ID" value="CAE28842.1"/>
    <property type="molecule type" value="Genomic_DNA"/>
</dbReference>
<dbReference type="EMBL" id="CP116810">
    <property type="protein sequence ID" value="WCL93568.1"/>
    <property type="molecule type" value="Genomic_DNA"/>
</dbReference>
<dbReference type="InterPro" id="IPR049277">
    <property type="entry name" value="DUF3860-like"/>
</dbReference>
<keyword evidence="3" id="KW-1185">Reference proteome</keyword>
<dbReference type="HOGENOM" id="CLU_2847014_0_0_5"/>
<reference evidence="4" key="3">
    <citation type="submission" date="2007-08" db="PDB data bank">
        <title>Solution Structure of protein RPA3401, Northeast Structural Genomics Consortium Target RpT7, Ontario Center for Structural Proteomics Target RP3384.</title>
        <authorList>
            <person name="Ignatchenko A."/>
            <person name="Gutmanas A."/>
            <person name="Lemak A."/>
            <person name="Yee A."/>
            <person name="Karra M."/>
            <person name="Srisailam S."/>
            <person name="Arrowsmith C."/>
        </authorList>
    </citation>
    <scope>STRUCTURE BY NMR</scope>
</reference>
<dbReference type="Proteomes" id="UP000001426">
    <property type="component" value="Chromosome"/>
</dbReference>
<dbReference type="PDB" id="2JTV">
    <property type="method" value="NMR"/>
    <property type="chains" value="A=1-65"/>
</dbReference>
<proteinExistence type="evidence at protein level"/>
<dbReference type="RefSeq" id="WP_011158943.1">
    <property type="nucleotide sequence ID" value="NZ_CP116810.1"/>
</dbReference>
<dbReference type="DNASU" id="2691245"/>